<sequence length="124" mass="13951">MCEKVLFNEHSKAQPSFERCQVASNEKAGDQLQMGALMVAELESSAEATKGSRRRRRSPPLFTKNKFSSTSSGRMTSPGWLVHMQRSNWNGLFPTSNVRMGAEFGRTFPKRYTGAMGRNLSRMN</sequence>
<feature type="region of interest" description="Disordered" evidence="1">
    <location>
        <begin position="44"/>
        <end position="78"/>
    </location>
</feature>
<keyword evidence="2" id="KW-1185">Reference proteome</keyword>
<dbReference type="WBParaSite" id="TMUE_2000006413.1">
    <property type="protein sequence ID" value="TMUE_2000006413.1"/>
    <property type="gene ID" value="WBGene00299589"/>
</dbReference>
<reference evidence="3" key="1">
    <citation type="submission" date="2019-12" db="UniProtKB">
        <authorList>
            <consortium name="WormBaseParasite"/>
        </authorList>
    </citation>
    <scope>IDENTIFICATION</scope>
</reference>
<proteinExistence type="predicted"/>
<dbReference type="AlphaFoldDB" id="A0A5S6QGS8"/>
<dbReference type="Proteomes" id="UP000046395">
    <property type="component" value="Unassembled WGS sequence"/>
</dbReference>
<protein>
    <submittedName>
        <fullName evidence="3">Uncharacterized protein</fullName>
    </submittedName>
</protein>
<evidence type="ECO:0000256" key="1">
    <source>
        <dbReference type="SAM" id="MobiDB-lite"/>
    </source>
</evidence>
<name>A0A5S6QGS8_TRIMR</name>
<evidence type="ECO:0000313" key="2">
    <source>
        <dbReference type="Proteomes" id="UP000046395"/>
    </source>
</evidence>
<accession>A0A5S6QGS8</accession>
<organism evidence="2 3">
    <name type="scientific">Trichuris muris</name>
    <name type="common">Mouse whipworm</name>
    <dbReference type="NCBI Taxonomy" id="70415"/>
    <lineage>
        <taxon>Eukaryota</taxon>
        <taxon>Metazoa</taxon>
        <taxon>Ecdysozoa</taxon>
        <taxon>Nematoda</taxon>
        <taxon>Enoplea</taxon>
        <taxon>Dorylaimia</taxon>
        <taxon>Trichinellida</taxon>
        <taxon>Trichuridae</taxon>
        <taxon>Trichuris</taxon>
    </lineage>
</organism>
<feature type="compositionally biased region" description="Polar residues" evidence="1">
    <location>
        <begin position="65"/>
        <end position="75"/>
    </location>
</feature>
<evidence type="ECO:0000313" key="3">
    <source>
        <dbReference type="WBParaSite" id="TMUE_2000006413.1"/>
    </source>
</evidence>